<feature type="region of interest" description="Disordered" evidence="1">
    <location>
        <begin position="205"/>
        <end position="227"/>
    </location>
</feature>
<feature type="compositionally biased region" description="Acidic residues" evidence="1">
    <location>
        <begin position="212"/>
        <end position="227"/>
    </location>
</feature>
<name>A0AAD8PDE9_BABGI</name>
<organism evidence="2 3">
    <name type="scientific">Babesia gibsoni</name>
    <dbReference type="NCBI Taxonomy" id="33632"/>
    <lineage>
        <taxon>Eukaryota</taxon>
        <taxon>Sar</taxon>
        <taxon>Alveolata</taxon>
        <taxon>Apicomplexa</taxon>
        <taxon>Aconoidasida</taxon>
        <taxon>Piroplasmida</taxon>
        <taxon>Babesiidae</taxon>
        <taxon>Babesia</taxon>
    </lineage>
</organism>
<accession>A0AAD8PDE9</accession>
<dbReference type="EMBL" id="JAVEPI010000004">
    <property type="protein sequence ID" value="KAK1442217.1"/>
    <property type="molecule type" value="Genomic_DNA"/>
</dbReference>
<sequence length="227" mass="25852">MEILPSSSEYKPRVLGDVYFGYLIPTVLCGRCDTFRKDLCSFLSEWLSLVLVSDVETFLKDHPDFGLSSIGNSFKTKRFSKVLTVSPKEVTTDVWQVFWGVWADVFKGYVAEGCDGAPLLYSVACIYLMFYLYHCQCGPDVLPIPLARDTISYCLDTCAIALERFSKSTVLDTFYYLFRRHSIIICLNDGLQYIPQDRLGRPIALTRKAADEPEEEEFSTSEDESEE</sequence>
<dbReference type="Proteomes" id="UP001230268">
    <property type="component" value="Unassembled WGS sequence"/>
</dbReference>
<protein>
    <submittedName>
        <fullName evidence="2">Uncharacterized protein</fullName>
    </submittedName>
</protein>
<evidence type="ECO:0000256" key="1">
    <source>
        <dbReference type="SAM" id="MobiDB-lite"/>
    </source>
</evidence>
<keyword evidence="3" id="KW-1185">Reference proteome</keyword>
<evidence type="ECO:0000313" key="2">
    <source>
        <dbReference type="EMBL" id="KAK1442217.1"/>
    </source>
</evidence>
<reference evidence="2" key="1">
    <citation type="submission" date="2023-08" db="EMBL/GenBank/DDBJ databases">
        <title>Draft sequence of the Babesia gibsoni genome.</title>
        <authorList>
            <person name="Yamagishi J.Y."/>
            <person name="Xuan X.X."/>
        </authorList>
    </citation>
    <scope>NUCLEOTIDE SEQUENCE</scope>
    <source>
        <strain evidence="2">Azabu</strain>
    </source>
</reference>
<gene>
    <name evidence="2" type="ORF">BgAZ_402470</name>
</gene>
<comment type="caution">
    <text evidence="2">The sequence shown here is derived from an EMBL/GenBank/DDBJ whole genome shotgun (WGS) entry which is preliminary data.</text>
</comment>
<proteinExistence type="predicted"/>
<dbReference type="AlphaFoldDB" id="A0AAD8PDE9"/>
<evidence type="ECO:0000313" key="3">
    <source>
        <dbReference type="Proteomes" id="UP001230268"/>
    </source>
</evidence>